<proteinExistence type="predicted"/>
<reference evidence="2 3" key="1">
    <citation type="submission" date="2016-10" db="EMBL/GenBank/DDBJ databases">
        <authorList>
            <person name="de Groot N.N."/>
        </authorList>
    </citation>
    <scope>NUCLEOTIDE SEQUENCE [LARGE SCALE GENOMIC DNA]</scope>
    <source>
        <strain evidence="2 3">DSM 16195</strain>
    </source>
</reference>
<evidence type="ECO:0000256" key="1">
    <source>
        <dbReference type="SAM" id="SignalP"/>
    </source>
</evidence>
<dbReference type="AlphaFoldDB" id="A0A1G7GQT0"/>
<keyword evidence="3" id="KW-1185">Reference proteome</keyword>
<evidence type="ECO:0000313" key="3">
    <source>
        <dbReference type="Proteomes" id="UP000199321"/>
    </source>
</evidence>
<feature type="signal peptide" evidence="1">
    <location>
        <begin position="1"/>
        <end position="19"/>
    </location>
</feature>
<organism evidence="2 3">
    <name type="scientific">Ulvibacter litoralis</name>
    <dbReference type="NCBI Taxonomy" id="227084"/>
    <lineage>
        <taxon>Bacteria</taxon>
        <taxon>Pseudomonadati</taxon>
        <taxon>Bacteroidota</taxon>
        <taxon>Flavobacteriia</taxon>
        <taxon>Flavobacteriales</taxon>
        <taxon>Flavobacteriaceae</taxon>
        <taxon>Ulvibacter</taxon>
    </lineage>
</organism>
<dbReference type="STRING" id="227084.SAMN05421855_103280"/>
<accession>A0A1G7GQT0</accession>
<dbReference type="Proteomes" id="UP000199321">
    <property type="component" value="Unassembled WGS sequence"/>
</dbReference>
<dbReference type="EMBL" id="FNBA01000003">
    <property type="protein sequence ID" value="SDE90441.1"/>
    <property type="molecule type" value="Genomic_DNA"/>
</dbReference>
<dbReference type="PROSITE" id="PS51257">
    <property type="entry name" value="PROKAR_LIPOPROTEIN"/>
    <property type="match status" value="1"/>
</dbReference>
<sequence length="180" mass="20391">MKKCTLFLFLILTVYGCKSQDTMTYSSQDVVKDEPEKEDTKKDVEPKIVATIQLKEVIGSDKWNHIQNTKAVNIYRVDSLLIDTHTNEYGRKLTKVDSLQTTHVSDFVKMVSESKNYPVAGNSKASFNPTTLFEFCAETCDLSVLFDKKNYKIGFINRSGQEVVNASEELAAFLKLQLTN</sequence>
<feature type="chain" id="PRO_5011608896" evidence="1">
    <location>
        <begin position="20"/>
        <end position="180"/>
    </location>
</feature>
<evidence type="ECO:0000313" key="2">
    <source>
        <dbReference type="EMBL" id="SDE90441.1"/>
    </source>
</evidence>
<gene>
    <name evidence="2" type="ORF">SAMN05421855_103280</name>
</gene>
<protein>
    <submittedName>
        <fullName evidence="2">Uncharacterized protein</fullName>
    </submittedName>
</protein>
<dbReference type="RefSeq" id="WP_139149399.1">
    <property type="nucleotide sequence ID" value="NZ_BMWO01000003.1"/>
</dbReference>
<dbReference type="OrthoDB" id="1438733at2"/>
<keyword evidence="1" id="KW-0732">Signal</keyword>
<name>A0A1G7GQT0_9FLAO</name>